<gene>
    <name evidence="1" type="ORF">PCON_11876</name>
</gene>
<keyword evidence="2" id="KW-1185">Reference proteome</keyword>
<organism evidence="1 2">
    <name type="scientific">Pyronema omphalodes (strain CBS 100304)</name>
    <name type="common">Pyronema confluens</name>
    <dbReference type="NCBI Taxonomy" id="1076935"/>
    <lineage>
        <taxon>Eukaryota</taxon>
        <taxon>Fungi</taxon>
        <taxon>Dikarya</taxon>
        <taxon>Ascomycota</taxon>
        <taxon>Pezizomycotina</taxon>
        <taxon>Pezizomycetes</taxon>
        <taxon>Pezizales</taxon>
        <taxon>Pyronemataceae</taxon>
        <taxon>Pyronema</taxon>
    </lineage>
</organism>
<dbReference type="AlphaFoldDB" id="U4L5I0"/>
<dbReference type="EMBL" id="HF935695">
    <property type="protein sequence ID" value="CCX12282.1"/>
    <property type="molecule type" value="Genomic_DNA"/>
</dbReference>
<proteinExistence type="predicted"/>
<evidence type="ECO:0000313" key="2">
    <source>
        <dbReference type="Proteomes" id="UP000018144"/>
    </source>
</evidence>
<protein>
    <submittedName>
        <fullName evidence="1">Uncharacterized protein</fullName>
    </submittedName>
</protein>
<name>U4L5I0_PYROM</name>
<dbReference type="Proteomes" id="UP000018144">
    <property type="component" value="Unassembled WGS sequence"/>
</dbReference>
<accession>U4L5I0</accession>
<reference evidence="1 2" key="1">
    <citation type="journal article" date="2013" name="PLoS Genet.">
        <title>The genome and development-dependent transcriptomes of Pyronema confluens: a window into fungal evolution.</title>
        <authorList>
            <person name="Traeger S."/>
            <person name="Altegoer F."/>
            <person name="Freitag M."/>
            <person name="Gabaldon T."/>
            <person name="Kempken F."/>
            <person name="Kumar A."/>
            <person name="Marcet-Houben M."/>
            <person name="Poggeler S."/>
            <person name="Stajich J.E."/>
            <person name="Nowrousian M."/>
        </authorList>
    </citation>
    <scope>NUCLEOTIDE SEQUENCE [LARGE SCALE GENOMIC DNA]</scope>
    <source>
        <strain evidence="2">CBS 100304</strain>
        <tissue evidence="1">Vegetative mycelium</tissue>
    </source>
</reference>
<sequence>MDNRATELSPIRQQRHCTLTNFSPFRPRLDTFFFSHCDVHQIGYCL</sequence>
<evidence type="ECO:0000313" key="1">
    <source>
        <dbReference type="EMBL" id="CCX12282.1"/>
    </source>
</evidence>